<dbReference type="Proteomes" id="UP001385951">
    <property type="component" value="Unassembled WGS sequence"/>
</dbReference>
<keyword evidence="2" id="KW-0812">Transmembrane</keyword>
<comment type="caution">
    <text evidence="4">The sequence shown here is derived from an EMBL/GenBank/DDBJ whole genome shotgun (WGS) entry which is preliminary data.</text>
</comment>
<feature type="signal peptide" evidence="3">
    <location>
        <begin position="1"/>
        <end position="17"/>
    </location>
</feature>
<evidence type="ECO:0000256" key="3">
    <source>
        <dbReference type="SAM" id="SignalP"/>
    </source>
</evidence>
<feature type="compositionally biased region" description="Low complexity" evidence="1">
    <location>
        <begin position="231"/>
        <end position="250"/>
    </location>
</feature>
<organism evidence="4 5">
    <name type="scientific">Cerrena zonata</name>
    <dbReference type="NCBI Taxonomy" id="2478898"/>
    <lineage>
        <taxon>Eukaryota</taxon>
        <taxon>Fungi</taxon>
        <taxon>Dikarya</taxon>
        <taxon>Basidiomycota</taxon>
        <taxon>Agaricomycotina</taxon>
        <taxon>Agaricomycetes</taxon>
        <taxon>Polyporales</taxon>
        <taxon>Cerrenaceae</taxon>
        <taxon>Cerrena</taxon>
    </lineage>
</organism>
<evidence type="ECO:0000313" key="5">
    <source>
        <dbReference type="Proteomes" id="UP001385951"/>
    </source>
</evidence>
<protein>
    <submittedName>
        <fullName evidence="4">Uncharacterized protein</fullName>
    </submittedName>
</protein>
<dbReference type="AlphaFoldDB" id="A0AAW0FDD4"/>
<feature type="transmembrane region" description="Helical" evidence="2">
    <location>
        <begin position="265"/>
        <end position="287"/>
    </location>
</feature>
<reference evidence="4 5" key="1">
    <citation type="submission" date="2022-09" db="EMBL/GenBank/DDBJ databases">
        <authorList>
            <person name="Palmer J.M."/>
        </authorList>
    </citation>
    <scope>NUCLEOTIDE SEQUENCE [LARGE SCALE GENOMIC DNA]</scope>
    <source>
        <strain evidence="4 5">DSM 7382</strain>
    </source>
</reference>
<keyword evidence="5" id="KW-1185">Reference proteome</keyword>
<gene>
    <name evidence="4" type="ORF">QCA50_019700</name>
</gene>
<keyword evidence="3" id="KW-0732">Signal</keyword>
<feature type="region of interest" description="Disordered" evidence="1">
    <location>
        <begin position="228"/>
        <end position="260"/>
    </location>
</feature>
<feature type="compositionally biased region" description="Polar residues" evidence="1">
    <location>
        <begin position="380"/>
        <end position="392"/>
    </location>
</feature>
<name>A0AAW0FDD4_9APHY</name>
<feature type="chain" id="PRO_5043508352" evidence="3">
    <location>
        <begin position="18"/>
        <end position="460"/>
    </location>
</feature>
<accession>A0AAW0FDD4</accession>
<feature type="region of interest" description="Disordered" evidence="1">
    <location>
        <begin position="296"/>
        <end position="403"/>
    </location>
</feature>
<evidence type="ECO:0000256" key="1">
    <source>
        <dbReference type="SAM" id="MobiDB-lite"/>
    </source>
</evidence>
<keyword evidence="2" id="KW-1133">Transmembrane helix</keyword>
<feature type="compositionally biased region" description="Low complexity" evidence="1">
    <location>
        <begin position="432"/>
        <end position="448"/>
    </location>
</feature>
<feature type="region of interest" description="Disordered" evidence="1">
    <location>
        <begin position="429"/>
        <end position="460"/>
    </location>
</feature>
<keyword evidence="2" id="KW-0472">Membrane</keyword>
<feature type="compositionally biased region" description="Basic and acidic residues" evidence="1">
    <location>
        <begin position="296"/>
        <end position="313"/>
    </location>
</feature>
<proteinExistence type="predicted"/>
<evidence type="ECO:0000313" key="4">
    <source>
        <dbReference type="EMBL" id="KAK7677369.1"/>
    </source>
</evidence>
<evidence type="ECO:0000256" key="2">
    <source>
        <dbReference type="SAM" id="Phobius"/>
    </source>
</evidence>
<sequence length="460" mass="47967">MRSLYLGLLITPSLAAAYSFNFNSAPRQCQNLSISITGSGSPPYSLLIIPVGPTPLPNNIEARKITQYNFTGSETTLSSQLRFPENSQFVAVMSDSTGFGSGGTSTAVTVLESDVSACFDSTTTVNLQFAFSIVPAGALTQCNSTRIWWDPSVVQGTPSFQGIIPGGNSFAVPQGNLTTVAEQGLGFDWKPSVRAGTTVILTGGDDRGLGTAGSSVFIVNQGSNDCLNDVSPSSTPGSPAGGSYPTSTSGAGTGGSSSSGSNTGAIVGGVIGGVIGLIALILVILFFRRREKFHKTQKERPVDLLRDDEHEQEQQADAGLPRYYEPEPFLVPDPTVASSVGDYHDDPEASLAGHLRPSTDHRHSRYSGTTSDTGPGLTVRSATPDQSTTSYMRKSPAPPSFRPVNIVQHEDAGPNEDAETIELPPAYTNIRSGAASSSNAAAAEGSGEVPPVSRTETAQA</sequence>
<dbReference type="EMBL" id="JASBNA010000090">
    <property type="protein sequence ID" value="KAK7677369.1"/>
    <property type="molecule type" value="Genomic_DNA"/>
</dbReference>